<reference evidence="2" key="1">
    <citation type="submission" date="2021-02" db="EMBL/GenBank/DDBJ databases">
        <authorList>
            <person name="Nowell W R."/>
        </authorList>
    </citation>
    <scope>NUCLEOTIDE SEQUENCE</scope>
</reference>
<accession>A0A815I854</accession>
<evidence type="ECO:0000313" key="4">
    <source>
        <dbReference type="Proteomes" id="UP000663852"/>
    </source>
</evidence>
<keyword evidence="3" id="KW-1185">Reference proteome</keyword>
<protein>
    <submittedName>
        <fullName evidence="2">Uncharacterized protein</fullName>
    </submittedName>
</protein>
<dbReference type="Proteomes" id="UP000663852">
    <property type="component" value="Unassembled WGS sequence"/>
</dbReference>
<gene>
    <name evidence="2" type="ORF">EDS130_LOCUS33879</name>
    <name evidence="1" type="ORF">XAT740_LOCUS1863</name>
</gene>
<evidence type="ECO:0000313" key="1">
    <source>
        <dbReference type="EMBL" id="CAF0778989.1"/>
    </source>
</evidence>
<dbReference type="AlphaFoldDB" id="A0A815I854"/>
<proteinExistence type="predicted"/>
<name>A0A815I854_ADIRI</name>
<evidence type="ECO:0000313" key="3">
    <source>
        <dbReference type="Proteomes" id="UP000663828"/>
    </source>
</evidence>
<evidence type="ECO:0000313" key="2">
    <source>
        <dbReference type="EMBL" id="CAF1362098.1"/>
    </source>
</evidence>
<dbReference type="EMBL" id="CAJNOR010000060">
    <property type="protein sequence ID" value="CAF0778989.1"/>
    <property type="molecule type" value="Genomic_DNA"/>
</dbReference>
<dbReference type="EMBL" id="CAJNOJ010000276">
    <property type="protein sequence ID" value="CAF1362098.1"/>
    <property type="molecule type" value="Genomic_DNA"/>
</dbReference>
<dbReference type="Proteomes" id="UP000663828">
    <property type="component" value="Unassembled WGS sequence"/>
</dbReference>
<sequence>MTILNNKTFSASSATVCLTGSSNILASKTTDNSIIVVAAYTSPEPTIVAGRKDMYGSALNRFTGPIEIGIERIENLYIVGSHQSYSTFFHNWVHQQRTAQQLLWWKWYGNEK</sequence>
<comment type="caution">
    <text evidence="2">The sequence shown here is derived from an EMBL/GenBank/DDBJ whole genome shotgun (WGS) entry which is preliminary data.</text>
</comment>
<organism evidence="2 4">
    <name type="scientific">Adineta ricciae</name>
    <name type="common">Rotifer</name>
    <dbReference type="NCBI Taxonomy" id="249248"/>
    <lineage>
        <taxon>Eukaryota</taxon>
        <taxon>Metazoa</taxon>
        <taxon>Spiralia</taxon>
        <taxon>Gnathifera</taxon>
        <taxon>Rotifera</taxon>
        <taxon>Eurotatoria</taxon>
        <taxon>Bdelloidea</taxon>
        <taxon>Adinetida</taxon>
        <taxon>Adinetidae</taxon>
        <taxon>Adineta</taxon>
    </lineage>
</organism>